<dbReference type="GO" id="GO:0005829">
    <property type="term" value="C:cytosol"/>
    <property type="evidence" value="ECO:0007669"/>
    <property type="project" value="TreeGrafter"/>
</dbReference>
<dbReference type="AlphaFoldDB" id="A0A2U2C918"/>
<reference evidence="3 4" key="1">
    <citation type="submission" date="2018-05" db="EMBL/GenBank/DDBJ databases">
        <title>Pararhodobacter marina sp. nov., isolated from deep-sea water of the Indian Ocean.</title>
        <authorList>
            <person name="Lai Q.Sr."/>
            <person name="Liu X."/>
            <person name="Shao Z."/>
        </authorList>
    </citation>
    <scope>NUCLEOTIDE SEQUENCE [LARGE SCALE GENOMIC DNA]</scope>
    <source>
        <strain evidence="3 4">CIC4N-9</strain>
    </source>
</reference>
<dbReference type="OrthoDB" id="9807486at2"/>
<dbReference type="InterPro" id="IPR003774">
    <property type="entry name" value="AlgH-like"/>
</dbReference>
<keyword evidence="4" id="KW-1185">Reference proteome</keyword>
<evidence type="ECO:0000313" key="4">
    <source>
        <dbReference type="Proteomes" id="UP000244940"/>
    </source>
</evidence>
<dbReference type="PANTHER" id="PTHR30327:SF1">
    <property type="entry name" value="UPF0301 PROTEIN YQGE"/>
    <property type="match status" value="1"/>
</dbReference>
<dbReference type="SUPFAM" id="SSF143456">
    <property type="entry name" value="VC0467-like"/>
    <property type="match status" value="1"/>
</dbReference>
<comment type="similarity">
    <text evidence="1 2">Belongs to the UPF0301 (AlgH) family.</text>
</comment>
<dbReference type="HAMAP" id="MF_00758">
    <property type="entry name" value="UPF0301"/>
    <property type="match status" value="1"/>
</dbReference>
<evidence type="ECO:0000256" key="1">
    <source>
        <dbReference type="ARBA" id="ARBA00009600"/>
    </source>
</evidence>
<sequence>MDLTGKLLISTPAMGDRRFNHSVIYICAHNAEGAFGLVLNRPLPHLSLGDVLEQIGIEADEALADGPVLSGGPVETQRGFVLHGDDGFEDEDAQPLPGGLMLSASTDILRAIATGTGPHQWLLALGYSGWGPGQLEDEIAQNAWLTTSAPRGLIFSDDPGEHQWNGALKSMGVDPVGLSAVAGRA</sequence>
<dbReference type="Pfam" id="PF02622">
    <property type="entry name" value="DUF179"/>
    <property type="match status" value="1"/>
</dbReference>
<protein>
    <recommendedName>
        <fullName evidence="2">UPF0301 protein C4N9_13275</fullName>
    </recommendedName>
</protein>
<accession>A0A2U2C918</accession>
<proteinExistence type="inferred from homology"/>
<gene>
    <name evidence="3" type="ORF">C4N9_13275</name>
</gene>
<evidence type="ECO:0000256" key="2">
    <source>
        <dbReference type="HAMAP-Rule" id="MF_00758"/>
    </source>
</evidence>
<dbReference type="PANTHER" id="PTHR30327">
    <property type="entry name" value="UNCHARACTERIZED PROTEIN YQGE"/>
    <property type="match status" value="1"/>
</dbReference>
<dbReference type="Proteomes" id="UP000244940">
    <property type="component" value="Unassembled WGS sequence"/>
</dbReference>
<evidence type="ECO:0000313" key="3">
    <source>
        <dbReference type="EMBL" id="PWE28370.1"/>
    </source>
</evidence>
<comment type="caution">
    <text evidence="3">The sequence shown here is derived from an EMBL/GenBank/DDBJ whole genome shotgun (WGS) entry which is preliminary data.</text>
</comment>
<dbReference type="EMBL" id="QEYD01000007">
    <property type="protein sequence ID" value="PWE28370.1"/>
    <property type="molecule type" value="Genomic_DNA"/>
</dbReference>
<dbReference type="Gene3D" id="3.40.1740.10">
    <property type="entry name" value="VC0467-like"/>
    <property type="match status" value="1"/>
</dbReference>
<name>A0A2U2C918_9RHOB</name>
<organism evidence="3 4">
    <name type="scientific">Pararhodobacter marinus</name>
    <dbReference type="NCBI Taxonomy" id="2184063"/>
    <lineage>
        <taxon>Bacteria</taxon>
        <taxon>Pseudomonadati</taxon>
        <taxon>Pseudomonadota</taxon>
        <taxon>Alphaproteobacteria</taxon>
        <taxon>Rhodobacterales</taxon>
        <taxon>Paracoccaceae</taxon>
        <taxon>Pararhodobacter</taxon>
    </lineage>
</organism>